<organism evidence="3 4">
    <name type="scientific">Nocardioides thalensis</name>
    <dbReference type="NCBI Taxonomy" id="1914755"/>
    <lineage>
        <taxon>Bacteria</taxon>
        <taxon>Bacillati</taxon>
        <taxon>Actinomycetota</taxon>
        <taxon>Actinomycetes</taxon>
        <taxon>Propionibacteriales</taxon>
        <taxon>Nocardioidaceae</taxon>
        <taxon>Nocardioides</taxon>
    </lineage>
</organism>
<dbReference type="EMBL" id="JACCFP010000001">
    <property type="protein sequence ID" value="NYJ01433.1"/>
    <property type="molecule type" value="Genomic_DNA"/>
</dbReference>
<dbReference type="AlphaFoldDB" id="A0A853C593"/>
<name>A0A853C593_9ACTN</name>
<accession>A0A853C593</accession>
<reference evidence="3 4" key="1">
    <citation type="submission" date="2020-07" db="EMBL/GenBank/DDBJ databases">
        <title>Sequencing the genomes of 1000 actinobacteria strains.</title>
        <authorList>
            <person name="Klenk H.-P."/>
        </authorList>
    </citation>
    <scope>NUCLEOTIDE SEQUENCE [LARGE SCALE GENOMIC DNA]</scope>
    <source>
        <strain evidence="3 4">DSM 103833</strain>
    </source>
</reference>
<feature type="transmembrane region" description="Helical" evidence="2">
    <location>
        <begin position="12"/>
        <end position="32"/>
    </location>
</feature>
<dbReference type="Proteomes" id="UP000530424">
    <property type="component" value="Unassembled WGS sequence"/>
</dbReference>
<evidence type="ECO:0000256" key="2">
    <source>
        <dbReference type="SAM" id="Phobius"/>
    </source>
</evidence>
<protein>
    <submittedName>
        <fullName evidence="3">Uncharacterized protein</fullName>
    </submittedName>
</protein>
<sequence length="283" mass="29798">MSPWTETTRATWPLYPGVGVIAFGMVVGYLLMSGLVAGGGEGATRDARTPGPVASSRPSDTATEDVTEDSEDPQRTALDVVSWGHANGQLAVVVRNETGRLIESMRVRISALDGDGETLMSTTGSAGDVCCTILGLPPEGYFGLFADAQPTLADHIGDVVVEPATSSFEQGDASAPTRVHVEYASLLRTADDAVVTARLRTSRGRAFSGYVAAQAFLVRPNGRVAQVISGRFYCFAPGETREVWMELLHPAPPGLRLDLVVAYAIPAGVAPHVPWECDEGGPG</sequence>
<keyword evidence="4" id="KW-1185">Reference proteome</keyword>
<proteinExistence type="predicted"/>
<keyword evidence="2" id="KW-0812">Transmembrane</keyword>
<feature type="region of interest" description="Disordered" evidence="1">
    <location>
        <begin position="40"/>
        <end position="73"/>
    </location>
</feature>
<comment type="caution">
    <text evidence="3">The sequence shown here is derived from an EMBL/GenBank/DDBJ whole genome shotgun (WGS) entry which is preliminary data.</text>
</comment>
<feature type="compositionally biased region" description="Acidic residues" evidence="1">
    <location>
        <begin position="62"/>
        <end position="71"/>
    </location>
</feature>
<dbReference type="RefSeq" id="WP_179667919.1">
    <property type="nucleotide sequence ID" value="NZ_JACCFP010000001.1"/>
</dbReference>
<gene>
    <name evidence="3" type="ORF">HNR19_002131</name>
</gene>
<evidence type="ECO:0000256" key="1">
    <source>
        <dbReference type="SAM" id="MobiDB-lite"/>
    </source>
</evidence>
<evidence type="ECO:0000313" key="3">
    <source>
        <dbReference type="EMBL" id="NYJ01433.1"/>
    </source>
</evidence>
<keyword evidence="2" id="KW-0472">Membrane</keyword>
<keyword evidence="2" id="KW-1133">Transmembrane helix</keyword>
<evidence type="ECO:0000313" key="4">
    <source>
        <dbReference type="Proteomes" id="UP000530424"/>
    </source>
</evidence>